<protein>
    <submittedName>
        <fullName evidence="1">Uncharacterized protein</fullName>
    </submittedName>
</protein>
<evidence type="ECO:0000313" key="1">
    <source>
        <dbReference type="EMBL" id="GAA3570953.1"/>
    </source>
</evidence>
<organism evidence="1 2">
    <name type="scientific">Kribbella ginsengisoli</name>
    <dbReference type="NCBI Taxonomy" id="363865"/>
    <lineage>
        <taxon>Bacteria</taxon>
        <taxon>Bacillati</taxon>
        <taxon>Actinomycetota</taxon>
        <taxon>Actinomycetes</taxon>
        <taxon>Propionibacteriales</taxon>
        <taxon>Kribbellaceae</taxon>
        <taxon>Kribbella</taxon>
    </lineage>
</organism>
<dbReference type="RefSeq" id="WP_344843601.1">
    <property type="nucleotide sequence ID" value="NZ_BAABAA010000006.1"/>
</dbReference>
<dbReference type="Gene3D" id="3.10.400.10">
    <property type="entry name" value="Sulfate adenylyltransferase"/>
    <property type="match status" value="1"/>
</dbReference>
<proteinExistence type="predicted"/>
<comment type="caution">
    <text evidence="1">The sequence shown here is derived from an EMBL/GenBank/DDBJ whole genome shotgun (WGS) entry which is preliminary data.</text>
</comment>
<evidence type="ECO:0000313" key="2">
    <source>
        <dbReference type="Proteomes" id="UP001501222"/>
    </source>
</evidence>
<keyword evidence="2" id="KW-1185">Reference proteome</keyword>
<name>A0ABP6XSC3_9ACTN</name>
<dbReference type="EMBL" id="BAABAA010000006">
    <property type="protein sequence ID" value="GAA3570953.1"/>
    <property type="molecule type" value="Genomic_DNA"/>
</dbReference>
<dbReference type="Proteomes" id="UP001501222">
    <property type="component" value="Unassembled WGS sequence"/>
</dbReference>
<gene>
    <name evidence="1" type="ORF">GCM10022235_45260</name>
</gene>
<reference evidence="2" key="1">
    <citation type="journal article" date="2019" name="Int. J. Syst. Evol. Microbiol.">
        <title>The Global Catalogue of Microorganisms (GCM) 10K type strain sequencing project: providing services to taxonomists for standard genome sequencing and annotation.</title>
        <authorList>
            <consortium name="The Broad Institute Genomics Platform"/>
            <consortium name="The Broad Institute Genome Sequencing Center for Infectious Disease"/>
            <person name="Wu L."/>
            <person name="Ma J."/>
        </authorList>
    </citation>
    <scope>NUCLEOTIDE SEQUENCE [LARGE SCALE GENOMIC DNA]</scope>
    <source>
        <strain evidence="2">JCM 16928</strain>
    </source>
</reference>
<accession>A0ABP6XSC3</accession>
<sequence>MEKAEFGFPGPLRDQLVGAILAGTKTSTTGLVADADLRHVIDDPAFTVDDSTEAIRWRFRLVTDLRPA</sequence>